<sequence length="367" mass="41744">MQWSEAHRRYNPLRKSWVLCSPHRTQRPWQGQQEKPQVEKRPEYDEKCYLCPGNTRAQGQANPKYEETFVFVNDFSAVKPRDTLPQADGSSAEESEEDELFRAEQATGKCVVICFNPRHDITLAQMTYPQVSGVINAWKKVYTDAVNNPEVRYCQIFENKGAAMGCSNPHPHGQAWTTNIIPEEPDIEHACLAEYAHNHNGKGLLEDYVAKELAILAKAESSGNHAQNRFVDVNDSFIAVIPFWATWPFEVLVVSRRKIGNITQLTEKEQTDFAHILRNVALRYDNLFQTSFPYSMGIHQSFAEPNIDPKSEPEHLHVHFYPPLLRSATVRKFLVGFEMLGMPQRDVTPESAAAQLRAVDGNATVFV</sequence>
<feature type="binding site" evidence="14">
    <location>
        <position position="51"/>
    </location>
    <ligand>
        <name>Zn(2+)</name>
        <dbReference type="ChEBI" id="CHEBI:29105"/>
    </ligand>
</feature>
<dbReference type="OrthoDB" id="418412at2759"/>
<feature type="binding site" evidence="13">
    <location>
        <begin position="337"/>
        <end position="338"/>
    </location>
    <ligand>
        <name>UDP-alpha-D-glucose</name>
        <dbReference type="ChEBI" id="CHEBI:58885"/>
        <note>ligand shared between dimeric partners</note>
    </ligand>
</feature>
<dbReference type="GO" id="GO:0008270">
    <property type="term" value="F:zinc ion binding"/>
    <property type="evidence" value="ECO:0007669"/>
    <property type="project" value="InterPro"/>
</dbReference>
<evidence type="ECO:0000259" key="18">
    <source>
        <dbReference type="Pfam" id="PF02744"/>
    </source>
</evidence>
<keyword evidence="9 14" id="KW-0862">Zinc</keyword>
<evidence type="ECO:0000256" key="3">
    <source>
        <dbReference type="ARBA" id="ARBA00010951"/>
    </source>
</evidence>
<dbReference type="InterPro" id="IPR019779">
    <property type="entry name" value="GalP_UDPtransf1_His-AS"/>
</dbReference>
<feature type="binding site" evidence="14">
    <location>
        <position position="170"/>
    </location>
    <ligand>
        <name>Zn(2+)</name>
        <dbReference type="ChEBI" id="CHEBI:29105"/>
    </ligand>
</feature>
<keyword evidence="7 16" id="KW-0548">Nucleotidyltransferase</keyword>
<evidence type="ECO:0000256" key="10">
    <source>
        <dbReference type="ARBA" id="ARBA00023144"/>
    </source>
</evidence>
<dbReference type="KEGG" id="slb:AWJ20_4846"/>
<evidence type="ECO:0000256" key="12">
    <source>
        <dbReference type="PIRSR" id="PIRSR000808-1"/>
    </source>
</evidence>
<feature type="binding site" evidence="13">
    <location>
        <begin position="332"/>
        <end position="333"/>
    </location>
    <ligand>
        <name>UDP-alpha-D-glucose</name>
        <dbReference type="ChEBI" id="CHEBI:58885"/>
        <note>ligand shared between dimeric partners</note>
    </ligand>
</feature>
<dbReference type="GO" id="GO:0008108">
    <property type="term" value="F:UDP-glucose:hexose-1-phosphate uridylyltransferase activity"/>
    <property type="evidence" value="ECO:0007669"/>
    <property type="project" value="UniProtKB-EC"/>
</dbReference>
<dbReference type="RefSeq" id="XP_018736372.1">
    <property type="nucleotide sequence ID" value="XM_018881944.1"/>
</dbReference>
<evidence type="ECO:0000256" key="15">
    <source>
        <dbReference type="PIRSR" id="PIRSR000808-4"/>
    </source>
</evidence>
<evidence type="ECO:0000256" key="9">
    <source>
        <dbReference type="ARBA" id="ARBA00022833"/>
    </source>
</evidence>
<feature type="active site" description="Tele-UMP-histidine intermediate" evidence="12">
    <location>
        <position position="172"/>
    </location>
</feature>
<feature type="binding site" evidence="15">
    <location>
        <position position="319"/>
    </location>
    <ligand>
        <name>Fe cation</name>
        <dbReference type="ChEBI" id="CHEBI:24875"/>
    </ligand>
</feature>
<dbReference type="AlphaFoldDB" id="A0A167EC78"/>
<keyword evidence="8 14" id="KW-0479">Metal-binding</keyword>
<dbReference type="Gene3D" id="3.30.428.10">
    <property type="entry name" value="HIT-like"/>
    <property type="match status" value="2"/>
</dbReference>
<reference evidence="19 20" key="1">
    <citation type="submission" date="2016-02" db="EMBL/GenBank/DDBJ databases">
        <title>Complete genome sequence and transcriptome regulation of the pentose utilising yeast Sugiyamaella lignohabitans.</title>
        <authorList>
            <person name="Bellasio M."/>
            <person name="Peymann A."/>
            <person name="Valli M."/>
            <person name="Sipitzky M."/>
            <person name="Graf A."/>
            <person name="Sauer M."/>
            <person name="Marx H."/>
            <person name="Mattanovich D."/>
        </authorList>
    </citation>
    <scope>NUCLEOTIDE SEQUENCE [LARGE SCALE GENOMIC DNA]</scope>
    <source>
        <strain evidence="19 20">CBS 10342</strain>
    </source>
</reference>
<dbReference type="PANTHER" id="PTHR11943">
    <property type="entry name" value="GALACTOSE-1-PHOSPHATE URIDYLYLTRANSFERASE"/>
    <property type="match status" value="1"/>
</dbReference>
<keyword evidence="15" id="KW-0408">Iron</keyword>
<protein>
    <recommendedName>
        <fullName evidence="5 16">Galactose-1-phosphate uridylyltransferase</fullName>
        <ecNumber evidence="4 16">2.7.7.12</ecNumber>
    </recommendedName>
</protein>
<proteinExistence type="inferred from homology"/>
<feature type="binding site" description="in other chain" evidence="13">
    <location>
        <position position="159"/>
    </location>
    <ligand>
        <name>UDP-alpha-D-glucose</name>
        <dbReference type="ChEBI" id="CHEBI:58885"/>
        <note>ligand shared between dimeric partners</note>
    </ligand>
</feature>
<comment type="similarity">
    <text evidence="3 16">Belongs to the galactose-1-phosphate uridylyltransferase type 1 family.</text>
</comment>
<dbReference type="Pfam" id="PF02744">
    <property type="entry name" value="GalP_UDP_tr_C"/>
    <property type="match status" value="1"/>
</dbReference>
<feature type="binding site" description="in other chain" evidence="13">
    <location>
        <begin position="73"/>
        <end position="74"/>
    </location>
    <ligand>
        <name>UDP-alpha-D-glucose</name>
        <dbReference type="ChEBI" id="CHEBI:58885"/>
        <note>ligand shared between dimeric partners</note>
    </ligand>
</feature>
<evidence type="ECO:0000256" key="1">
    <source>
        <dbReference type="ARBA" id="ARBA00001107"/>
    </source>
</evidence>
<comment type="pathway">
    <text evidence="2 16">Carbohydrate metabolism; galactose metabolism.</text>
</comment>
<dbReference type="GO" id="GO:0005737">
    <property type="term" value="C:cytoplasm"/>
    <property type="evidence" value="ECO:0007669"/>
    <property type="project" value="TreeGrafter"/>
</dbReference>
<dbReference type="PIRSF" id="PIRSF000808">
    <property type="entry name" value="GalT"/>
    <property type="match status" value="1"/>
</dbReference>
<dbReference type="GO" id="GO:0033499">
    <property type="term" value="P:galactose catabolic process via UDP-galactose, Leloir pathway"/>
    <property type="evidence" value="ECO:0007669"/>
    <property type="project" value="TreeGrafter"/>
</dbReference>
<dbReference type="SUPFAM" id="SSF54197">
    <property type="entry name" value="HIT-like"/>
    <property type="match status" value="2"/>
</dbReference>
<keyword evidence="10 16" id="KW-0299">Galactose metabolism</keyword>
<keyword evidence="11 16" id="KW-0119">Carbohydrate metabolism</keyword>
<evidence type="ECO:0000256" key="14">
    <source>
        <dbReference type="PIRSR" id="PIRSR000808-3"/>
    </source>
</evidence>
<feature type="domain" description="Galactose-1-phosphate uridyl transferase C-terminal" evidence="18">
    <location>
        <begin position="193"/>
        <end position="360"/>
    </location>
</feature>
<dbReference type="PROSITE" id="PS00117">
    <property type="entry name" value="GAL_P_UDP_TRANSF_I"/>
    <property type="match status" value="1"/>
</dbReference>
<comment type="catalytic activity">
    <reaction evidence="1 16">
        <text>alpha-D-galactose 1-phosphate + UDP-alpha-D-glucose = alpha-D-glucose 1-phosphate + UDP-alpha-D-galactose</text>
        <dbReference type="Rhea" id="RHEA:13989"/>
        <dbReference type="ChEBI" id="CHEBI:58336"/>
        <dbReference type="ChEBI" id="CHEBI:58601"/>
        <dbReference type="ChEBI" id="CHEBI:58885"/>
        <dbReference type="ChEBI" id="CHEBI:66914"/>
        <dbReference type="EC" id="2.7.7.12"/>
    </reaction>
</comment>
<feature type="binding site" description="in other chain" evidence="13">
    <location>
        <begin position="165"/>
        <end position="167"/>
    </location>
    <ligand>
        <name>UDP-alpha-D-glucose</name>
        <dbReference type="ChEBI" id="CHEBI:58885"/>
        <note>ligand shared between dimeric partners</note>
    </ligand>
</feature>
<evidence type="ECO:0000256" key="4">
    <source>
        <dbReference type="ARBA" id="ARBA00012384"/>
    </source>
</evidence>
<feature type="binding site" description="in other chain" evidence="13">
    <location>
        <position position="57"/>
    </location>
    <ligand>
        <name>UDP-alpha-D-glucose</name>
        <dbReference type="ChEBI" id="CHEBI:58885"/>
        <note>ligand shared between dimeric partners</note>
    </ligand>
</feature>
<dbReference type="PANTHER" id="PTHR11943:SF1">
    <property type="entry name" value="GALACTOSE-1-PHOSPHATE URIDYLYLTRANSFERASE"/>
    <property type="match status" value="1"/>
</dbReference>
<dbReference type="FunFam" id="3.30.428.10:FF:000002">
    <property type="entry name" value="Galactose-1-phosphate uridylyltransferase"/>
    <property type="match status" value="1"/>
</dbReference>
<feature type="binding site" description="in other chain" evidence="13">
    <location>
        <position position="344"/>
    </location>
    <ligand>
        <name>UDP-alpha-D-glucose</name>
        <dbReference type="ChEBI" id="CHEBI:58885"/>
        <note>ligand shared between dimeric partners</note>
    </ligand>
</feature>
<dbReference type="InterPro" id="IPR005849">
    <property type="entry name" value="GalP_Utransf_N"/>
</dbReference>
<dbReference type="InterPro" id="IPR005850">
    <property type="entry name" value="GalP_Utransf_C"/>
</dbReference>
<dbReference type="InterPro" id="IPR036265">
    <property type="entry name" value="HIT-like_sf"/>
</dbReference>
<feature type="domain" description="Galactose-1-phosphate uridyl transferase N-terminal" evidence="17">
    <location>
        <begin position="6"/>
        <end position="182"/>
    </location>
</feature>
<feature type="binding site" evidence="15">
    <location>
        <position position="317"/>
    </location>
    <ligand>
        <name>Fe cation</name>
        <dbReference type="ChEBI" id="CHEBI:24875"/>
    </ligand>
</feature>
<evidence type="ECO:0000256" key="11">
    <source>
        <dbReference type="ARBA" id="ARBA00023277"/>
    </source>
</evidence>
<evidence type="ECO:0000256" key="6">
    <source>
        <dbReference type="ARBA" id="ARBA00022679"/>
    </source>
</evidence>
<evidence type="ECO:0000259" key="17">
    <source>
        <dbReference type="Pfam" id="PF01087"/>
    </source>
</evidence>
<comment type="cofactor">
    <cofactor evidence="14">
        <name>Zn(2+)</name>
        <dbReference type="ChEBI" id="CHEBI:29105"/>
    </cofactor>
    <text evidence="14">Binds 1 zinc ion per subunit.</text>
</comment>
<feature type="binding site" evidence="13">
    <location>
        <begin position="24"/>
        <end position="27"/>
    </location>
    <ligand>
        <name>UDP-alpha-D-glucose</name>
        <dbReference type="ChEBI" id="CHEBI:58885"/>
        <note>ligand shared between dimeric partners</note>
    </ligand>
</feature>
<dbReference type="UniPathway" id="UPA00214"/>
<evidence type="ECO:0000313" key="19">
    <source>
        <dbReference type="EMBL" id="ANB13895.1"/>
    </source>
</evidence>
<evidence type="ECO:0000256" key="2">
    <source>
        <dbReference type="ARBA" id="ARBA00004947"/>
    </source>
</evidence>
<feature type="binding site" evidence="14">
    <location>
        <position position="119"/>
    </location>
    <ligand>
        <name>Zn(2+)</name>
        <dbReference type="ChEBI" id="CHEBI:29105"/>
    </ligand>
</feature>
<feature type="binding site" evidence="15">
    <location>
        <position position="299"/>
    </location>
    <ligand>
        <name>Fe cation</name>
        <dbReference type="ChEBI" id="CHEBI:24875"/>
    </ligand>
</feature>
<dbReference type="Proteomes" id="UP000189580">
    <property type="component" value="Chromosome d"/>
</dbReference>
<feature type="binding site" description="in other chain" evidence="13">
    <location>
        <position position="174"/>
    </location>
    <ligand>
        <name>UDP-alpha-D-glucose</name>
        <dbReference type="ChEBI" id="CHEBI:58885"/>
        <note>ligand shared between dimeric partners</note>
    </ligand>
</feature>
<dbReference type="NCBIfam" id="NF008724">
    <property type="entry name" value="PRK11720.1"/>
    <property type="match status" value="1"/>
</dbReference>
<dbReference type="NCBIfam" id="TIGR00209">
    <property type="entry name" value="galT_1"/>
    <property type="match status" value="1"/>
</dbReference>
<gene>
    <name evidence="19" type="primary">GAL7</name>
    <name evidence="19" type="ORF">AWJ20_4846</name>
</gene>
<evidence type="ECO:0000313" key="20">
    <source>
        <dbReference type="Proteomes" id="UP000189580"/>
    </source>
</evidence>
<feature type="binding site" evidence="14">
    <location>
        <position position="48"/>
    </location>
    <ligand>
        <name>Zn(2+)</name>
        <dbReference type="ChEBI" id="CHEBI:29105"/>
    </ligand>
</feature>
<dbReference type="Pfam" id="PF01087">
    <property type="entry name" value="GalP_UDP_transf"/>
    <property type="match status" value="1"/>
</dbReference>
<comment type="cofactor">
    <cofactor evidence="15">
        <name>Fe cation</name>
        <dbReference type="ChEBI" id="CHEBI:24875"/>
    </cofactor>
    <text evidence="15">Binds 1 Fe cation per subunit.</text>
</comment>
<dbReference type="EC" id="2.7.7.12" evidence="4 16"/>
<evidence type="ECO:0000256" key="16">
    <source>
        <dbReference type="RuleBase" id="RU000506"/>
    </source>
</evidence>
<accession>A0A167EC78</accession>
<evidence type="ECO:0000256" key="7">
    <source>
        <dbReference type="ARBA" id="ARBA00022695"/>
    </source>
</evidence>
<evidence type="ECO:0000256" key="5">
    <source>
        <dbReference type="ARBA" id="ARBA00016340"/>
    </source>
</evidence>
<organism evidence="19 20">
    <name type="scientific">Sugiyamaella lignohabitans</name>
    <dbReference type="NCBI Taxonomy" id="796027"/>
    <lineage>
        <taxon>Eukaryota</taxon>
        <taxon>Fungi</taxon>
        <taxon>Dikarya</taxon>
        <taxon>Ascomycota</taxon>
        <taxon>Saccharomycotina</taxon>
        <taxon>Dipodascomycetes</taxon>
        <taxon>Dipodascales</taxon>
        <taxon>Trichomonascaceae</taxon>
        <taxon>Sugiyamaella</taxon>
    </lineage>
</organism>
<dbReference type="CDD" id="cd00608">
    <property type="entry name" value="GalT"/>
    <property type="match status" value="1"/>
</dbReference>
<feature type="binding site" evidence="15">
    <location>
        <position position="188"/>
    </location>
    <ligand>
        <name>Fe cation</name>
        <dbReference type="ChEBI" id="CHEBI:24875"/>
    </ligand>
</feature>
<evidence type="ECO:0000256" key="8">
    <source>
        <dbReference type="ARBA" id="ARBA00022723"/>
    </source>
</evidence>
<evidence type="ECO:0000256" key="13">
    <source>
        <dbReference type="PIRSR" id="PIRSR000808-2"/>
    </source>
</evidence>
<keyword evidence="6 16" id="KW-0808">Transferase</keyword>
<keyword evidence="20" id="KW-1185">Reference proteome</keyword>
<dbReference type="InterPro" id="IPR001937">
    <property type="entry name" value="GalP_UDPtransf1"/>
</dbReference>
<dbReference type="EMBL" id="CP014502">
    <property type="protein sequence ID" value="ANB13895.1"/>
    <property type="molecule type" value="Genomic_DNA"/>
</dbReference>
<name>A0A167EC78_9ASCO</name>
<dbReference type="GeneID" id="30037022"/>